<proteinExistence type="predicted"/>
<evidence type="ECO:0000313" key="2">
    <source>
        <dbReference type="EMBL" id="GAK99649.1"/>
    </source>
</evidence>
<reference evidence="2 3" key="1">
    <citation type="journal article" date="2014" name="Genome Announc.">
        <title>Draft Genome Sequences of Marine Flavobacterium Nonlabens Strains NR17, NR24, NR27, NR32, NR33, and Ara13.</title>
        <authorList>
            <person name="Nakanishi M."/>
            <person name="Meirelles P."/>
            <person name="Suzuki R."/>
            <person name="Takatani N."/>
            <person name="Mino S."/>
            <person name="Suda W."/>
            <person name="Oshima K."/>
            <person name="Hattori M."/>
            <person name="Ohkuma M."/>
            <person name="Hosokawa M."/>
            <person name="Miyashita K."/>
            <person name="Thompson F.L."/>
            <person name="Niwa A."/>
            <person name="Sawabe T."/>
            <person name="Sawabe T."/>
        </authorList>
    </citation>
    <scope>NUCLEOTIDE SEQUENCE [LARGE SCALE GENOMIC DNA]</scope>
    <source>
        <strain evidence="3">JCM19314</strain>
    </source>
</reference>
<feature type="transmembrane region" description="Helical" evidence="1">
    <location>
        <begin position="30"/>
        <end position="49"/>
    </location>
</feature>
<protein>
    <submittedName>
        <fullName evidence="2">Na+/H+ antiporter NhaP</fullName>
    </submittedName>
</protein>
<comment type="caution">
    <text evidence="2">The sequence shown here is derived from an EMBL/GenBank/DDBJ whole genome shotgun (WGS) entry which is preliminary data.</text>
</comment>
<accession>A0A090Q988</accession>
<feature type="transmembrane region" description="Helical" evidence="1">
    <location>
        <begin position="69"/>
        <end position="88"/>
    </location>
</feature>
<keyword evidence="1" id="KW-1133">Transmembrane helix</keyword>
<dbReference type="AlphaFoldDB" id="A0A090Q988"/>
<keyword evidence="1" id="KW-0812">Transmembrane</keyword>
<name>A0A090Q988_NONUL</name>
<evidence type="ECO:0000313" key="3">
    <source>
        <dbReference type="Proteomes" id="UP000029226"/>
    </source>
</evidence>
<gene>
    <name evidence="2" type="ORF">JCM19314_3694</name>
</gene>
<feature type="transmembrane region" description="Helical" evidence="1">
    <location>
        <begin position="6"/>
        <end position="23"/>
    </location>
</feature>
<keyword evidence="1" id="KW-0472">Membrane</keyword>
<evidence type="ECO:0000256" key="1">
    <source>
        <dbReference type="SAM" id="Phobius"/>
    </source>
</evidence>
<dbReference type="EMBL" id="BBMM01000002">
    <property type="protein sequence ID" value="GAK99649.1"/>
    <property type="molecule type" value="Genomic_DNA"/>
</dbReference>
<organism evidence="2 3">
    <name type="scientific">Nonlabens ulvanivorans</name>
    <name type="common">Persicivirga ulvanivorans</name>
    <dbReference type="NCBI Taxonomy" id="906888"/>
    <lineage>
        <taxon>Bacteria</taxon>
        <taxon>Pseudomonadati</taxon>
        <taxon>Bacteroidota</taxon>
        <taxon>Flavobacteriia</taxon>
        <taxon>Flavobacteriales</taxon>
        <taxon>Flavobacteriaceae</taxon>
        <taxon>Nonlabens</taxon>
    </lineage>
</organism>
<sequence>MFESFSIVFTIAAFFSYINYKWLKLPTTIGLMILSLLLIIPITLSESIFPEFYKFFCDIIVNADFKTLLLDGILSFLLFAGALHVNLASLAKEKNLSSCLQH</sequence>
<dbReference type="Proteomes" id="UP000029226">
    <property type="component" value="Unassembled WGS sequence"/>
</dbReference>